<evidence type="ECO:0000313" key="1">
    <source>
        <dbReference type="EMBL" id="GJM64712.1"/>
    </source>
</evidence>
<name>A0AAN4W5I4_9BACT</name>
<proteinExistence type="predicted"/>
<comment type="caution">
    <text evidence="1">The sequence shown here is derived from an EMBL/GenBank/DDBJ whole genome shotgun (WGS) entry which is preliminary data.</text>
</comment>
<accession>A0AAN4W5I4</accession>
<evidence type="ECO:0000313" key="2">
    <source>
        <dbReference type="Proteomes" id="UP001310022"/>
    </source>
</evidence>
<reference evidence="1 2" key="1">
    <citation type="submission" date="2021-12" db="EMBL/GenBank/DDBJ databases">
        <title>Genome sequencing of bacteria with rrn-lacking chromosome and rrn-plasmid.</title>
        <authorList>
            <person name="Anda M."/>
            <person name="Iwasaki W."/>
        </authorList>
    </citation>
    <scope>NUCLEOTIDE SEQUENCE [LARGE SCALE GENOMIC DNA]</scope>
    <source>
        <strain evidence="1 2">NBRC 15940</strain>
    </source>
</reference>
<organism evidence="1 2">
    <name type="scientific">Persicobacter diffluens</name>
    <dbReference type="NCBI Taxonomy" id="981"/>
    <lineage>
        <taxon>Bacteria</taxon>
        <taxon>Pseudomonadati</taxon>
        <taxon>Bacteroidota</taxon>
        <taxon>Cytophagia</taxon>
        <taxon>Cytophagales</taxon>
        <taxon>Persicobacteraceae</taxon>
        <taxon>Persicobacter</taxon>
    </lineage>
</organism>
<dbReference type="EMBL" id="BQKE01000006">
    <property type="protein sequence ID" value="GJM64712.1"/>
    <property type="molecule type" value="Genomic_DNA"/>
</dbReference>
<keyword evidence="2" id="KW-1185">Reference proteome</keyword>
<sequence length="216" mass="25083">MIFFNNENPHKVRRKILEIASNHNVESLFKRCHKKCIKKATTVHFSRKWDGYDFVGISKKMSGGATAILFVKIPTTYGKNYYMSTEVTSQQTSFTCGHVIDRVTTRSERQITKMIDIAKFLNDCENSTDITIDGNSFEANFIRLTKYGVLLGDRVNGNQGICSSRDIIPIFKTFISEKMLLPFQKEKIAKWFNQLPKDEILWAEENIFINWENKLY</sequence>
<dbReference type="RefSeq" id="WP_338239772.1">
    <property type="nucleotide sequence ID" value="NZ_BQKE01000006.1"/>
</dbReference>
<dbReference type="AlphaFoldDB" id="A0AAN4W5I4"/>
<gene>
    <name evidence="1" type="ORF">PEDI_52640</name>
</gene>
<protein>
    <submittedName>
        <fullName evidence="1">Uncharacterized protein</fullName>
    </submittedName>
</protein>
<dbReference type="Proteomes" id="UP001310022">
    <property type="component" value="Unassembled WGS sequence"/>
</dbReference>